<accession>A0A381WG97</accession>
<name>A0A381WG97_9ZZZZ</name>
<dbReference type="CDD" id="cd07983">
    <property type="entry name" value="LPLAT_DUF374-like"/>
    <property type="match status" value="1"/>
</dbReference>
<organism evidence="2">
    <name type="scientific">marine metagenome</name>
    <dbReference type="NCBI Taxonomy" id="408172"/>
    <lineage>
        <taxon>unclassified sequences</taxon>
        <taxon>metagenomes</taxon>
        <taxon>ecological metagenomes</taxon>
    </lineage>
</organism>
<dbReference type="AlphaFoldDB" id="A0A381WG97"/>
<feature type="domain" description="DUF374" evidence="1">
    <location>
        <begin position="71"/>
        <end position="138"/>
    </location>
</feature>
<dbReference type="Pfam" id="PF04028">
    <property type="entry name" value="DUF374"/>
    <property type="match status" value="1"/>
</dbReference>
<dbReference type="InterPro" id="IPR007172">
    <property type="entry name" value="DUF374"/>
</dbReference>
<sequence>MTTPAMIKKLSRNVVARSIACWLGAQYIRIVDMTSFWKFDGEFSPEQFLKRDIPFIACFWHGRLMMMGSNWSRRSALYMLVSGHPDGKLIACIIQRLGFKTVEASSKNSGNAAMRTMLRILKKGSCIGFTPDGPRGPRMRAKLGAIVLARLSGAPILPTAFSSTRRKLFNSWDQFLLARMFGQGVFLWGDPIWVPKDADDAEMERLRQVLENSLNNLTKQADNNCGHSTIDPAPVEIVE</sequence>
<gene>
    <name evidence="2" type="ORF">METZ01_LOCUS103942</name>
</gene>
<dbReference type="SUPFAM" id="SSF69593">
    <property type="entry name" value="Glycerol-3-phosphate (1)-acyltransferase"/>
    <property type="match status" value="1"/>
</dbReference>
<proteinExistence type="predicted"/>
<evidence type="ECO:0000259" key="1">
    <source>
        <dbReference type="Pfam" id="PF04028"/>
    </source>
</evidence>
<protein>
    <recommendedName>
        <fullName evidence="1">DUF374 domain-containing protein</fullName>
    </recommendedName>
</protein>
<evidence type="ECO:0000313" key="2">
    <source>
        <dbReference type="EMBL" id="SVA51088.1"/>
    </source>
</evidence>
<reference evidence="2" key="1">
    <citation type="submission" date="2018-05" db="EMBL/GenBank/DDBJ databases">
        <authorList>
            <person name="Lanie J.A."/>
            <person name="Ng W.-L."/>
            <person name="Kazmierczak K.M."/>
            <person name="Andrzejewski T.M."/>
            <person name="Davidsen T.M."/>
            <person name="Wayne K.J."/>
            <person name="Tettelin H."/>
            <person name="Glass J.I."/>
            <person name="Rusch D."/>
            <person name="Podicherti R."/>
            <person name="Tsui H.-C.T."/>
            <person name="Winkler M.E."/>
        </authorList>
    </citation>
    <scope>NUCLEOTIDE SEQUENCE</scope>
</reference>
<dbReference type="EMBL" id="UINC01011598">
    <property type="protein sequence ID" value="SVA51088.1"/>
    <property type="molecule type" value="Genomic_DNA"/>
</dbReference>